<feature type="transmembrane region" description="Helical" evidence="6">
    <location>
        <begin position="446"/>
        <end position="469"/>
    </location>
</feature>
<feature type="transmembrane region" description="Helical" evidence="6">
    <location>
        <begin position="481"/>
        <end position="504"/>
    </location>
</feature>
<feature type="region of interest" description="Disordered" evidence="5">
    <location>
        <begin position="555"/>
        <end position="597"/>
    </location>
</feature>
<dbReference type="GO" id="GO:0022857">
    <property type="term" value="F:transmembrane transporter activity"/>
    <property type="evidence" value="ECO:0007669"/>
    <property type="project" value="InterPro"/>
</dbReference>
<feature type="transmembrane region" description="Helical" evidence="6">
    <location>
        <begin position="516"/>
        <end position="536"/>
    </location>
</feature>
<keyword evidence="3 6" id="KW-1133">Transmembrane helix</keyword>
<dbReference type="InterPro" id="IPR036259">
    <property type="entry name" value="MFS_trans_sf"/>
</dbReference>
<dbReference type="SUPFAM" id="SSF103473">
    <property type="entry name" value="MFS general substrate transporter"/>
    <property type="match status" value="1"/>
</dbReference>
<feature type="transmembrane region" description="Helical" evidence="6">
    <location>
        <begin position="219"/>
        <end position="238"/>
    </location>
</feature>
<evidence type="ECO:0000256" key="1">
    <source>
        <dbReference type="ARBA" id="ARBA00004141"/>
    </source>
</evidence>
<dbReference type="Gene3D" id="1.20.1250.20">
    <property type="entry name" value="MFS general substrate transporter like domains"/>
    <property type="match status" value="1"/>
</dbReference>
<dbReference type="InterPro" id="IPR011701">
    <property type="entry name" value="MFS"/>
</dbReference>
<feature type="transmembrane region" description="Helical" evidence="6">
    <location>
        <begin position="122"/>
        <end position="141"/>
    </location>
</feature>
<feature type="compositionally biased region" description="Polar residues" evidence="5">
    <location>
        <begin position="570"/>
        <end position="597"/>
    </location>
</feature>
<sequence>MVQEQPQVDVAGPDEVSPLLVPDLEGLETAVEHTGEAIFEQTVDEPDTNEARWFKENQLHHSHLGWRKPGVKILCFAIGLVTITESLVISPTIVMSVKKICEVSSQDGVCDMPQAQKEFSTIQSTQLLLSGIIGTLLAGKLGELSDRVGRKPILQYIGFVRMLSIASVLYTILPRTPFSRTGMVLANSVMSTSGGLLVLISTGNSYIADCTEPASRTLAISYLMSTIYGTMGTGPLIGSAVVKLSNNNNYAPFFVALAVLVGYTLFVTLGLTESRHAQALTDSQTKFRDRRRSFESILSNNSASTVNNRSRYHFVMFLDLLSPLKKLWLPPSVHGSYVARRSVLTLVAMDASFMVSTAAMVGPLVLYSSYKYNWGSVTLGYFISLVGIGRTIVLLVLSPLLLVWLKKRHTRLDNSIDSIDLISMRIAMVAVVLSIGVAAWGDQRGYSMILFAFFQDLSAIFSPTVQATVVKYCSKSSLGEVFGAIALVRSATMLIFPPIFFQIYGHTVKKQPKIFMILPFCSAIFSVALSYMLDVVTDCEILRRPSQISLRPASAGSDAVSVKPGDRRASTSQTLRVPTSRNGESAPSTRMSGSVGN</sequence>
<feature type="transmembrane region" description="Helical" evidence="6">
    <location>
        <begin position="379"/>
        <end position="402"/>
    </location>
</feature>
<dbReference type="Proteomes" id="UP000191144">
    <property type="component" value="Chromosome G"/>
</dbReference>
<feature type="transmembrane region" description="Helical" evidence="6">
    <location>
        <begin position="250"/>
        <end position="271"/>
    </location>
</feature>
<evidence type="ECO:0000313" key="8">
    <source>
        <dbReference type="Proteomes" id="UP000191144"/>
    </source>
</evidence>
<dbReference type="OrthoDB" id="3026777at2759"/>
<gene>
    <name evidence="7" type="ORF">LAME_0G04412G</name>
</gene>
<dbReference type="GO" id="GO:0016020">
    <property type="term" value="C:membrane"/>
    <property type="evidence" value="ECO:0007669"/>
    <property type="project" value="UniProtKB-SubCell"/>
</dbReference>
<dbReference type="AlphaFoldDB" id="A0A1G4K6W1"/>
<protein>
    <submittedName>
        <fullName evidence="7">LAME_0G04412g1_1</fullName>
    </submittedName>
</protein>
<accession>A0A1G4K6W1</accession>
<comment type="subcellular location">
    <subcellularLocation>
        <location evidence="1">Membrane</location>
        <topology evidence="1">Multi-pass membrane protein</topology>
    </subcellularLocation>
</comment>
<feature type="transmembrane region" description="Helical" evidence="6">
    <location>
        <begin position="422"/>
        <end position="440"/>
    </location>
</feature>
<keyword evidence="8" id="KW-1185">Reference proteome</keyword>
<dbReference type="PANTHER" id="PTHR23507">
    <property type="entry name" value="ZGC:174356"/>
    <property type="match status" value="1"/>
</dbReference>
<proteinExistence type="predicted"/>
<feature type="transmembrane region" description="Helical" evidence="6">
    <location>
        <begin position="153"/>
        <end position="173"/>
    </location>
</feature>
<evidence type="ECO:0000313" key="7">
    <source>
        <dbReference type="EMBL" id="SCU99630.1"/>
    </source>
</evidence>
<name>A0A1G4K6W1_9SACH</name>
<keyword evidence="4 6" id="KW-0472">Membrane</keyword>
<evidence type="ECO:0000256" key="6">
    <source>
        <dbReference type="SAM" id="Phobius"/>
    </source>
</evidence>
<evidence type="ECO:0000256" key="5">
    <source>
        <dbReference type="SAM" id="MobiDB-lite"/>
    </source>
</evidence>
<feature type="transmembrane region" description="Helical" evidence="6">
    <location>
        <begin position="343"/>
        <end position="367"/>
    </location>
</feature>
<evidence type="ECO:0000256" key="2">
    <source>
        <dbReference type="ARBA" id="ARBA00022692"/>
    </source>
</evidence>
<dbReference type="PANTHER" id="PTHR23507:SF1">
    <property type="entry name" value="FI18259P1-RELATED"/>
    <property type="match status" value="1"/>
</dbReference>
<keyword evidence="2 6" id="KW-0812">Transmembrane</keyword>
<feature type="transmembrane region" description="Helical" evidence="6">
    <location>
        <begin position="73"/>
        <end position="94"/>
    </location>
</feature>
<evidence type="ECO:0000256" key="3">
    <source>
        <dbReference type="ARBA" id="ARBA00022989"/>
    </source>
</evidence>
<feature type="transmembrane region" description="Helical" evidence="6">
    <location>
        <begin position="185"/>
        <end position="207"/>
    </location>
</feature>
<reference evidence="8" key="1">
    <citation type="submission" date="2016-03" db="EMBL/GenBank/DDBJ databases">
        <authorList>
            <person name="Devillers Hugo."/>
        </authorList>
    </citation>
    <scope>NUCLEOTIDE SEQUENCE [LARGE SCALE GENOMIC DNA]</scope>
</reference>
<dbReference type="Pfam" id="PF07690">
    <property type="entry name" value="MFS_1"/>
    <property type="match status" value="1"/>
</dbReference>
<organism evidence="7 8">
    <name type="scientific">Lachancea meyersii CBS 8951</name>
    <dbReference type="NCBI Taxonomy" id="1266667"/>
    <lineage>
        <taxon>Eukaryota</taxon>
        <taxon>Fungi</taxon>
        <taxon>Dikarya</taxon>
        <taxon>Ascomycota</taxon>
        <taxon>Saccharomycotina</taxon>
        <taxon>Saccharomycetes</taxon>
        <taxon>Saccharomycetales</taxon>
        <taxon>Saccharomycetaceae</taxon>
        <taxon>Lachancea</taxon>
    </lineage>
</organism>
<dbReference type="EMBL" id="LT598484">
    <property type="protein sequence ID" value="SCU99630.1"/>
    <property type="molecule type" value="Genomic_DNA"/>
</dbReference>
<evidence type="ECO:0000256" key="4">
    <source>
        <dbReference type="ARBA" id="ARBA00023136"/>
    </source>
</evidence>